<dbReference type="EMBL" id="AUBJ02000001">
    <property type="protein sequence ID" value="MCP2331894.1"/>
    <property type="molecule type" value="Genomic_DNA"/>
</dbReference>
<comment type="subunit">
    <text evidence="10">Associates with subunits I, II and III to form cytochrome c oxidase.</text>
</comment>
<evidence type="ECO:0000313" key="12">
    <source>
        <dbReference type="EMBL" id="MCP2331894.1"/>
    </source>
</evidence>
<keyword evidence="13" id="KW-1185">Reference proteome</keyword>
<proteinExistence type="inferred from homology"/>
<comment type="similarity">
    <text evidence="3 10">Belongs to the cytochrome c oxidase bacterial subunit CtaF family.</text>
</comment>
<comment type="function">
    <text evidence="1 10">Part of cytochrome c oxidase, its function is unknown.</text>
</comment>
<evidence type="ECO:0000256" key="9">
    <source>
        <dbReference type="ARBA" id="ARBA00047816"/>
    </source>
</evidence>
<dbReference type="Pfam" id="PF12270">
    <property type="entry name" value="Cyt_c_ox_IV"/>
    <property type="match status" value="1"/>
</dbReference>
<comment type="catalytic activity">
    <reaction evidence="9 10">
        <text>4 Fe(II)-[cytochrome c] + O2 + 8 H(+)(in) = 4 Fe(III)-[cytochrome c] + 2 H2O + 4 H(+)(out)</text>
        <dbReference type="Rhea" id="RHEA:11436"/>
        <dbReference type="Rhea" id="RHEA-COMP:10350"/>
        <dbReference type="Rhea" id="RHEA-COMP:14399"/>
        <dbReference type="ChEBI" id="CHEBI:15377"/>
        <dbReference type="ChEBI" id="CHEBI:15378"/>
        <dbReference type="ChEBI" id="CHEBI:15379"/>
        <dbReference type="ChEBI" id="CHEBI:29033"/>
        <dbReference type="ChEBI" id="CHEBI:29034"/>
        <dbReference type="EC" id="7.1.1.9"/>
    </reaction>
</comment>
<evidence type="ECO:0000256" key="11">
    <source>
        <dbReference type="SAM" id="Phobius"/>
    </source>
</evidence>
<feature type="transmembrane region" description="Helical" evidence="11">
    <location>
        <begin position="31"/>
        <end position="49"/>
    </location>
</feature>
<dbReference type="PIRSF" id="PIRSF017385">
    <property type="entry name" value="CtaF"/>
    <property type="match status" value="1"/>
</dbReference>
<dbReference type="Proteomes" id="UP000791080">
    <property type="component" value="Unassembled WGS sequence"/>
</dbReference>
<dbReference type="RefSeq" id="WP_026418220.1">
    <property type="nucleotide sequence ID" value="NZ_AUBJ02000001.1"/>
</dbReference>
<feature type="transmembrane region" description="Helical" evidence="11">
    <location>
        <begin position="7"/>
        <end position="25"/>
    </location>
</feature>
<reference evidence="12 13" key="1">
    <citation type="submission" date="2013-07" db="EMBL/GenBank/DDBJ databases">
        <authorList>
            <consortium name="DOE Joint Genome Institute"/>
            <person name="Reeve W."/>
            <person name="Huntemann M."/>
            <person name="Han J."/>
            <person name="Chen A."/>
            <person name="Kyrpides N."/>
            <person name="Mavromatis K."/>
            <person name="Markowitz V."/>
            <person name="Palaniappan K."/>
            <person name="Ivanova N."/>
            <person name="Schaumberg A."/>
            <person name="Pati A."/>
            <person name="Liolios K."/>
            <person name="Nordberg H.P."/>
            <person name="Cantor M.N."/>
            <person name="Hua S.X."/>
            <person name="Woyke T."/>
        </authorList>
    </citation>
    <scope>NUCLEOTIDE SEQUENCE [LARGE SCALE GENOMIC DNA]</scope>
    <source>
        <strain evidence="12 13">DSM 43889</strain>
    </source>
</reference>
<reference evidence="12 13" key="2">
    <citation type="submission" date="2022-06" db="EMBL/GenBank/DDBJ databases">
        <title>Genomic Encyclopedia of Type Strains, Phase I: the one thousand microbial genomes (KMG-I) project.</title>
        <authorList>
            <person name="Kyrpides N."/>
        </authorList>
    </citation>
    <scope>NUCLEOTIDE SEQUENCE [LARGE SCALE GENOMIC DNA]</scope>
    <source>
        <strain evidence="12 13">DSM 43889</strain>
    </source>
</reference>
<sequence length="132" mass="14287">MKVEARIFELTAVFCIVVAVVYLFWAGEPVGVTALFLTGLLSLMIGVYFRFIARRLDERPEDNPDGEISDGAGELGFFSPGSYWPLGLAGACALTGVGLAMFHMYLIVAGTVAVLLTVGGLLFEYHRGPEHE</sequence>
<evidence type="ECO:0000256" key="1">
    <source>
        <dbReference type="ARBA" id="ARBA00002536"/>
    </source>
</evidence>
<evidence type="ECO:0000256" key="5">
    <source>
        <dbReference type="ARBA" id="ARBA00022692"/>
    </source>
</evidence>
<keyword evidence="6 10" id="KW-1278">Translocase</keyword>
<evidence type="ECO:0000256" key="6">
    <source>
        <dbReference type="ARBA" id="ARBA00022967"/>
    </source>
</evidence>
<evidence type="ECO:0000256" key="10">
    <source>
        <dbReference type="PIRNR" id="PIRNR017385"/>
    </source>
</evidence>
<dbReference type="EC" id="7.1.1.9" evidence="10"/>
<keyword evidence="4 10" id="KW-1003">Cell membrane</keyword>
<accession>A0ABT1JHW4</accession>
<evidence type="ECO:0000256" key="2">
    <source>
        <dbReference type="ARBA" id="ARBA00004651"/>
    </source>
</evidence>
<evidence type="ECO:0000256" key="7">
    <source>
        <dbReference type="ARBA" id="ARBA00022989"/>
    </source>
</evidence>
<feature type="transmembrane region" description="Helical" evidence="11">
    <location>
        <begin position="104"/>
        <end position="123"/>
    </location>
</feature>
<dbReference type="InterPro" id="IPR021050">
    <property type="entry name" value="Cyt_c_oxidase_su4_actinobac"/>
</dbReference>
<gene>
    <name evidence="12" type="ORF">G443_002164</name>
</gene>
<evidence type="ECO:0000256" key="3">
    <source>
        <dbReference type="ARBA" id="ARBA00006870"/>
    </source>
</evidence>
<evidence type="ECO:0000256" key="8">
    <source>
        <dbReference type="ARBA" id="ARBA00023136"/>
    </source>
</evidence>
<organism evidence="12 13">
    <name type="scientific">Actinoalloteichus caeruleus DSM 43889</name>
    <dbReference type="NCBI Taxonomy" id="1120930"/>
    <lineage>
        <taxon>Bacteria</taxon>
        <taxon>Bacillati</taxon>
        <taxon>Actinomycetota</taxon>
        <taxon>Actinomycetes</taxon>
        <taxon>Pseudonocardiales</taxon>
        <taxon>Pseudonocardiaceae</taxon>
        <taxon>Actinoalloteichus</taxon>
        <taxon>Actinoalloteichus cyanogriseus</taxon>
    </lineage>
</organism>
<evidence type="ECO:0000256" key="4">
    <source>
        <dbReference type="ARBA" id="ARBA00022475"/>
    </source>
</evidence>
<comment type="subcellular location">
    <subcellularLocation>
        <location evidence="2">Cell membrane</location>
        <topology evidence="2">Multi-pass membrane protein</topology>
    </subcellularLocation>
</comment>
<keyword evidence="8 10" id="KW-0472">Membrane</keyword>
<protein>
    <recommendedName>
        <fullName evidence="10">Cytochrome c oxidase polypeptide 4</fullName>
        <ecNumber evidence="10">7.1.1.9</ecNumber>
    </recommendedName>
    <alternativeName>
        <fullName evidence="10">Cytochrome aa3 subunit 4</fullName>
    </alternativeName>
    <alternativeName>
        <fullName evidence="10">Cytochrome c oxidase polypeptide IV</fullName>
    </alternativeName>
</protein>
<comment type="caution">
    <text evidence="12">The sequence shown here is derived from an EMBL/GenBank/DDBJ whole genome shotgun (WGS) entry which is preliminary data.</text>
</comment>
<keyword evidence="5 11" id="KW-0812">Transmembrane</keyword>
<keyword evidence="7 11" id="KW-1133">Transmembrane helix</keyword>
<name>A0ABT1JHW4_ACTCY</name>
<evidence type="ECO:0000313" key="13">
    <source>
        <dbReference type="Proteomes" id="UP000791080"/>
    </source>
</evidence>